<dbReference type="GeneID" id="80883502"/>
<comment type="caution">
    <text evidence="1">The sequence shown here is derived from an EMBL/GenBank/DDBJ whole genome shotgun (WGS) entry which is preliminary data.</text>
</comment>
<dbReference type="AlphaFoldDB" id="A0AAD7VQW3"/>
<organism evidence="1 2">
    <name type="scientific">Lipomyces tetrasporus</name>
    <dbReference type="NCBI Taxonomy" id="54092"/>
    <lineage>
        <taxon>Eukaryota</taxon>
        <taxon>Fungi</taxon>
        <taxon>Dikarya</taxon>
        <taxon>Ascomycota</taxon>
        <taxon>Saccharomycotina</taxon>
        <taxon>Lipomycetes</taxon>
        <taxon>Lipomycetales</taxon>
        <taxon>Lipomycetaceae</taxon>
        <taxon>Lipomyces</taxon>
    </lineage>
</organism>
<dbReference type="RefSeq" id="XP_056041771.1">
    <property type="nucleotide sequence ID" value="XM_056188336.1"/>
</dbReference>
<reference evidence="1" key="1">
    <citation type="submission" date="2023-03" db="EMBL/GenBank/DDBJ databases">
        <title>Near-Complete genome sequence of Lipomyces tetrasporous NRRL Y-64009, an oleaginous yeast capable of growing on lignocellulosic hydrolysates.</title>
        <authorList>
            <consortium name="Lawrence Berkeley National Laboratory"/>
            <person name="Jagtap S.S."/>
            <person name="Liu J.-J."/>
            <person name="Walukiewicz H.E."/>
            <person name="Pangilinan J."/>
            <person name="Lipzen A."/>
            <person name="Ahrendt S."/>
            <person name="Koriabine M."/>
            <person name="Cobaugh K."/>
            <person name="Salamov A."/>
            <person name="Yoshinaga Y."/>
            <person name="Ng V."/>
            <person name="Daum C."/>
            <person name="Grigoriev I.V."/>
            <person name="Slininger P.J."/>
            <person name="Dien B.S."/>
            <person name="Jin Y.-S."/>
            <person name="Rao C.V."/>
        </authorList>
    </citation>
    <scope>NUCLEOTIDE SEQUENCE</scope>
    <source>
        <strain evidence="1">NRRL Y-64009</strain>
    </source>
</reference>
<sequence>MRNWDDHVIFPVMAKPSAVVSYIKYSQQIVKPITYRQVTAAELSGAIRLATDGNWYLVNKPFGRIAIAGQDYVKYLEDSVRGKDITPLTLEEIDVMYTGEKTDDEIAFENEMLQDFFADYSSQGHPR</sequence>
<evidence type="ECO:0000313" key="1">
    <source>
        <dbReference type="EMBL" id="KAJ8098321.1"/>
    </source>
</evidence>
<name>A0AAD7VQW3_9ASCO</name>
<dbReference type="Proteomes" id="UP001217417">
    <property type="component" value="Unassembled WGS sequence"/>
</dbReference>
<gene>
    <name evidence="1" type="ORF">POJ06DRAFT_259156</name>
</gene>
<dbReference type="EMBL" id="JARPMG010000009">
    <property type="protein sequence ID" value="KAJ8098321.1"/>
    <property type="molecule type" value="Genomic_DNA"/>
</dbReference>
<keyword evidence="2" id="KW-1185">Reference proteome</keyword>
<proteinExistence type="predicted"/>
<evidence type="ECO:0000313" key="2">
    <source>
        <dbReference type="Proteomes" id="UP001217417"/>
    </source>
</evidence>
<accession>A0AAD7VQW3</accession>
<protein>
    <submittedName>
        <fullName evidence="1">Uncharacterized protein</fullName>
    </submittedName>
</protein>